<reference evidence="2 3" key="1">
    <citation type="submission" date="2015-09" db="EMBL/GenBank/DDBJ databases">
        <title>Sorangium comparison.</title>
        <authorList>
            <person name="Zaburannyi N."/>
            <person name="Bunk B."/>
            <person name="Overmann J."/>
            <person name="Mueller R."/>
        </authorList>
    </citation>
    <scope>NUCLEOTIDE SEQUENCE [LARGE SCALE GENOMIC DNA]</scope>
    <source>
        <strain evidence="2 3">So ce26</strain>
    </source>
</reference>
<dbReference type="RefSeq" id="WP_104985460.1">
    <property type="nucleotide sequence ID" value="NZ_CP012673.1"/>
</dbReference>
<organism evidence="2 3">
    <name type="scientific">Sorangium cellulosum</name>
    <name type="common">Polyangium cellulosum</name>
    <dbReference type="NCBI Taxonomy" id="56"/>
    <lineage>
        <taxon>Bacteria</taxon>
        <taxon>Pseudomonadati</taxon>
        <taxon>Myxococcota</taxon>
        <taxon>Polyangia</taxon>
        <taxon>Polyangiales</taxon>
        <taxon>Polyangiaceae</taxon>
        <taxon>Sorangium</taxon>
    </lineage>
</organism>
<evidence type="ECO:0000313" key="2">
    <source>
        <dbReference type="EMBL" id="AUX47442.1"/>
    </source>
</evidence>
<feature type="region of interest" description="Disordered" evidence="1">
    <location>
        <begin position="33"/>
        <end position="62"/>
    </location>
</feature>
<dbReference type="PROSITE" id="PS51257">
    <property type="entry name" value="PROKAR_LIPOPROTEIN"/>
    <property type="match status" value="1"/>
</dbReference>
<dbReference type="AlphaFoldDB" id="A0A2L0F7D6"/>
<dbReference type="Proteomes" id="UP000238348">
    <property type="component" value="Chromosome"/>
</dbReference>
<sequence length="252" mass="27529">MPRPTPTALSAIRRGTAPAIPLLASLAAGLACTSSSPPARPPGLPPTPASVTRENPGGDAADPERAALERLLSEPWGQMSDHYKTLAVPLADRKTWRRMRIWRHPTRASYRYGKEYYAALTVLYTTTSGPSDPDSCLDEFWAKNAPLADGYGVRIGEAQIIRTTQEIDGEVRPLVFKVVDGSVESVFASDEYVGAIAAYESWPGTCLVSALAVKSSHHADLARRVRDRWIDEGAPRLRWLPRIAEAPKTDAR</sequence>
<feature type="compositionally biased region" description="Pro residues" evidence="1">
    <location>
        <begin position="38"/>
        <end position="48"/>
    </location>
</feature>
<name>A0A2L0F7D6_SORCE</name>
<evidence type="ECO:0000256" key="1">
    <source>
        <dbReference type="SAM" id="MobiDB-lite"/>
    </source>
</evidence>
<evidence type="ECO:0000313" key="3">
    <source>
        <dbReference type="Proteomes" id="UP000238348"/>
    </source>
</evidence>
<accession>A0A2L0F7D6</accession>
<proteinExistence type="predicted"/>
<dbReference type="EMBL" id="CP012673">
    <property type="protein sequence ID" value="AUX47442.1"/>
    <property type="molecule type" value="Genomic_DNA"/>
</dbReference>
<protein>
    <submittedName>
        <fullName evidence="2">Uncharacterized protein</fullName>
    </submittedName>
</protein>
<dbReference type="OrthoDB" id="5516434at2"/>
<gene>
    <name evidence="2" type="ORF">SOCE26_089630</name>
</gene>